<feature type="compositionally biased region" description="Low complexity" evidence="1">
    <location>
        <begin position="19"/>
        <end position="37"/>
    </location>
</feature>
<evidence type="ECO:0000313" key="2">
    <source>
        <dbReference type="EMBL" id="APW38485.1"/>
    </source>
</evidence>
<name>A0A1P8JXM8_9BURK</name>
<keyword evidence="3" id="KW-1185">Reference proteome</keyword>
<dbReference type="Proteomes" id="UP000186609">
    <property type="component" value="Chromosome"/>
</dbReference>
<accession>A0A1P8JXM8</accession>
<dbReference type="KEGG" id="rhy:RD110_15800"/>
<dbReference type="AlphaFoldDB" id="A0A1P8JXM8"/>
<feature type="region of interest" description="Disordered" evidence="1">
    <location>
        <begin position="1"/>
        <end position="42"/>
    </location>
</feature>
<evidence type="ECO:0000313" key="3">
    <source>
        <dbReference type="Proteomes" id="UP000186609"/>
    </source>
</evidence>
<dbReference type="RefSeq" id="WP_076200364.1">
    <property type="nucleotide sequence ID" value="NZ_CP019236.1"/>
</dbReference>
<dbReference type="EMBL" id="CP019236">
    <property type="protein sequence ID" value="APW38485.1"/>
    <property type="molecule type" value="Genomic_DNA"/>
</dbReference>
<gene>
    <name evidence="2" type="ORF">RD110_15800</name>
</gene>
<protein>
    <submittedName>
        <fullName evidence="2">Uncharacterized protein</fullName>
    </submittedName>
</protein>
<dbReference type="STRING" id="1842727.RD110_15800"/>
<evidence type="ECO:0000256" key="1">
    <source>
        <dbReference type="SAM" id="MobiDB-lite"/>
    </source>
</evidence>
<sequence length="125" mass="13648">MESIQDTIRAGARHGAHNPFARPAPAAPKAAEPKPAATSRAAKPFDFSTLKVEKGIPYRKRVPRLTGKWEPLFQMLAEPGDSTLVPADNMGGISAAILKRSRDKLPGVFKVSRVSKTEARVWRMS</sequence>
<reference evidence="2 3" key="1">
    <citation type="submission" date="2017-01" db="EMBL/GenBank/DDBJ databases">
        <authorList>
            <person name="Mah S.A."/>
            <person name="Swanson W.J."/>
            <person name="Moy G.W."/>
            <person name="Vacquier V.D."/>
        </authorList>
    </citation>
    <scope>NUCLEOTIDE SEQUENCE [LARGE SCALE GENOMIC DNA]</scope>
    <source>
        <strain evidence="2 3">DCY110</strain>
    </source>
</reference>
<organism evidence="2 3">
    <name type="scientific">Rhodoferax koreensis</name>
    <dbReference type="NCBI Taxonomy" id="1842727"/>
    <lineage>
        <taxon>Bacteria</taxon>
        <taxon>Pseudomonadati</taxon>
        <taxon>Pseudomonadota</taxon>
        <taxon>Betaproteobacteria</taxon>
        <taxon>Burkholderiales</taxon>
        <taxon>Comamonadaceae</taxon>
        <taxon>Rhodoferax</taxon>
    </lineage>
</organism>
<proteinExistence type="predicted"/>